<dbReference type="EMBL" id="CP029185">
    <property type="protein sequence ID" value="AWH87705.2"/>
    <property type="molecule type" value="Genomic_DNA"/>
</dbReference>
<protein>
    <submittedName>
        <fullName evidence="2">Uncharacterized protein</fullName>
    </submittedName>
</protein>
<keyword evidence="1" id="KW-0472">Membrane</keyword>
<sequence>MIHHGFWLYPALLVTAICLLYASFNIKNTLVQLANFTCSPNYGFMISGLVCILIFSRLFGMKYLWYHLHPEQPHFLMYNVKAAVEEGAELFGYSLCLIASLFYYYEHRSPRINLPSEPHN</sequence>
<gene>
    <name evidence="2" type="ORF">HYN51_03490</name>
</gene>
<feature type="transmembrane region" description="Helical" evidence="1">
    <location>
        <begin position="6"/>
        <end position="24"/>
    </location>
</feature>
<dbReference type="OrthoDB" id="1425700at2"/>
<feature type="transmembrane region" description="Helical" evidence="1">
    <location>
        <begin position="44"/>
        <end position="68"/>
    </location>
</feature>
<keyword evidence="1" id="KW-1133">Transmembrane helix</keyword>
<keyword evidence="1" id="KW-0812">Transmembrane</keyword>
<dbReference type="KEGG" id="lpv:HYN51_03490"/>
<feature type="transmembrane region" description="Helical" evidence="1">
    <location>
        <begin position="88"/>
        <end position="105"/>
    </location>
</feature>
<organism evidence="2 3">
    <name type="scientific">Limnobaculum parvum</name>
    <dbReference type="NCBI Taxonomy" id="2172103"/>
    <lineage>
        <taxon>Bacteria</taxon>
        <taxon>Pseudomonadati</taxon>
        <taxon>Pseudomonadota</taxon>
        <taxon>Gammaproteobacteria</taxon>
        <taxon>Enterobacterales</taxon>
        <taxon>Budviciaceae</taxon>
        <taxon>Limnobaculum</taxon>
    </lineage>
</organism>
<dbReference type="Proteomes" id="UP000244908">
    <property type="component" value="Chromosome"/>
</dbReference>
<proteinExistence type="predicted"/>
<dbReference type="AlphaFoldDB" id="A0A2Y9TVI0"/>
<evidence type="ECO:0000256" key="1">
    <source>
        <dbReference type="SAM" id="Phobius"/>
    </source>
</evidence>
<accession>A0A2Y9TVI0</accession>
<keyword evidence="3" id="KW-1185">Reference proteome</keyword>
<reference evidence="2 3" key="1">
    <citation type="journal article" date="2019" name="Int. J. Syst. Evol. Microbiol.">
        <title>Limnobaculum parvum gen. nov., sp. nov., isolated from a freshwater lake.</title>
        <authorList>
            <person name="Baek C."/>
            <person name="Shin S.K."/>
            <person name="Yi H."/>
        </authorList>
    </citation>
    <scope>NUCLEOTIDE SEQUENCE [LARGE SCALE GENOMIC DNA]</scope>
    <source>
        <strain evidence="2 3">HYN0051</strain>
    </source>
</reference>
<evidence type="ECO:0000313" key="2">
    <source>
        <dbReference type="EMBL" id="AWH87705.2"/>
    </source>
</evidence>
<evidence type="ECO:0000313" key="3">
    <source>
        <dbReference type="Proteomes" id="UP000244908"/>
    </source>
</evidence>
<name>A0A2Y9TVI0_9GAMM</name>
<dbReference type="RefSeq" id="WP_110996813.1">
    <property type="nucleotide sequence ID" value="NZ_CP029185.2"/>
</dbReference>